<feature type="transmembrane region" description="Helical" evidence="4">
    <location>
        <begin position="106"/>
        <end position="129"/>
    </location>
</feature>
<dbReference type="PANTHER" id="PTHR45710:SF8">
    <property type="entry name" value="RERATING FAMILY MEMBER 4"/>
    <property type="match status" value="1"/>
</dbReference>
<dbReference type="PROSITE" id="PS50041">
    <property type="entry name" value="C_TYPE_LECTIN_2"/>
    <property type="match status" value="1"/>
</dbReference>
<dbReference type="Gene3D" id="3.10.100.10">
    <property type="entry name" value="Mannose-Binding Protein A, subunit A"/>
    <property type="match status" value="1"/>
</dbReference>
<evidence type="ECO:0000313" key="7">
    <source>
        <dbReference type="Proteomes" id="UP001176940"/>
    </source>
</evidence>
<sequence length="447" mass="49634">MESPEGTPQLCGEQQQPLEQPQTGKSQRSSQRRSSGSSRAGGAKAAQRSTKSSGRRNSPAKEDPPITVPFTSRMEQLALESEVQDLRQKGVLIRVPTEERGSKKTVVLLTALISVFIAVVPIWVLVIVVTRGDRGECQTPKTIPVSRDPCEDNWIWYKRKCYYFSRNISDWEKSQSFCAARNASLAIIDWTHELDFIFRFKGSSDHWIGLKRENETQPWVWTNGSNFNDLSNSTGSFLYLSDLLNKAAYWGASHSGRELYSRRPSSSSCHFRTRAHPEVAAASHRRYSALNTALFQTGGSESRSIVLSSPSASVHKTEGVLHNLEEVSARSGYVSRTASFRSKRCWEEGMNSGFSTQSKGQRLTLALSPARCMWYPVSTRTDGTQLPHVCHTDVPRERTDTDNSGTDFSGSQSLAIRAVCWRTAAASPALCATRTNTGSVTNQTLRP</sequence>
<dbReference type="SMART" id="SM00034">
    <property type="entry name" value="CLECT"/>
    <property type="match status" value="1"/>
</dbReference>
<comment type="caution">
    <text evidence="6">The sequence shown here is derived from an EMBL/GenBank/DDBJ whole genome shotgun (WGS) entry which is preliminary data.</text>
</comment>
<name>A0ABN9MAL6_9NEOB</name>
<evidence type="ECO:0000256" key="1">
    <source>
        <dbReference type="ARBA" id="ARBA00004401"/>
    </source>
</evidence>
<gene>
    <name evidence="6" type="ORF">RIMI_LOCUS17202291</name>
</gene>
<reference evidence="6" key="1">
    <citation type="submission" date="2023-07" db="EMBL/GenBank/DDBJ databases">
        <authorList>
            <person name="Stuckert A."/>
        </authorList>
    </citation>
    <scope>NUCLEOTIDE SEQUENCE</scope>
</reference>
<proteinExistence type="predicted"/>
<evidence type="ECO:0000256" key="3">
    <source>
        <dbReference type="SAM" id="MobiDB-lite"/>
    </source>
</evidence>
<keyword evidence="7" id="KW-1185">Reference proteome</keyword>
<dbReference type="InterPro" id="IPR050828">
    <property type="entry name" value="C-type_lectin/matrix_domain"/>
</dbReference>
<keyword evidence="4" id="KW-1133">Transmembrane helix</keyword>
<dbReference type="InterPro" id="IPR033992">
    <property type="entry name" value="NKR-like_CTLD"/>
</dbReference>
<keyword evidence="2" id="KW-0430">Lectin</keyword>
<feature type="compositionally biased region" description="Polar residues" evidence="3">
    <location>
        <begin position="12"/>
        <end position="23"/>
    </location>
</feature>
<dbReference type="InterPro" id="IPR001304">
    <property type="entry name" value="C-type_lectin-like"/>
</dbReference>
<evidence type="ECO:0000259" key="5">
    <source>
        <dbReference type="PROSITE" id="PS50041"/>
    </source>
</evidence>
<dbReference type="EMBL" id="CAUEEQ010049647">
    <property type="protein sequence ID" value="CAJ0960268.1"/>
    <property type="molecule type" value="Genomic_DNA"/>
</dbReference>
<keyword evidence="4" id="KW-0472">Membrane</keyword>
<feature type="compositionally biased region" description="Low complexity" evidence="3">
    <location>
        <begin position="24"/>
        <end position="49"/>
    </location>
</feature>
<feature type="domain" description="C-type lectin" evidence="5">
    <location>
        <begin position="157"/>
        <end position="250"/>
    </location>
</feature>
<evidence type="ECO:0000313" key="6">
    <source>
        <dbReference type="EMBL" id="CAJ0960268.1"/>
    </source>
</evidence>
<dbReference type="CDD" id="cd03593">
    <property type="entry name" value="CLECT_NK_receptors_like"/>
    <property type="match status" value="1"/>
</dbReference>
<dbReference type="InterPro" id="IPR016187">
    <property type="entry name" value="CTDL_fold"/>
</dbReference>
<accession>A0ABN9MAL6</accession>
<dbReference type="SUPFAM" id="SSF56436">
    <property type="entry name" value="C-type lectin-like"/>
    <property type="match status" value="1"/>
</dbReference>
<protein>
    <recommendedName>
        <fullName evidence="5">C-type lectin domain-containing protein</fullName>
    </recommendedName>
</protein>
<evidence type="ECO:0000256" key="4">
    <source>
        <dbReference type="SAM" id="Phobius"/>
    </source>
</evidence>
<organism evidence="6 7">
    <name type="scientific">Ranitomeya imitator</name>
    <name type="common">mimic poison frog</name>
    <dbReference type="NCBI Taxonomy" id="111125"/>
    <lineage>
        <taxon>Eukaryota</taxon>
        <taxon>Metazoa</taxon>
        <taxon>Chordata</taxon>
        <taxon>Craniata</taxon>
        <taxon>Vertebrata</taxon>
        <taxon>Euteleostomi</taxon>
        <taxon>Amphibia</taxon>
        <taxon>Batrachia</taxon>
        <taxon>Anura</taxon>
        <taxon>Neobatrachia</taxon>
        <taxon>Hyloidea</taxon>
        <taxon>Dendrobatidae</taxon>
        <taxon>Dendrobatinae</taxon>
        <taxon>Ranitomeya</taxon>
    </lineage>
</organism>
<dbReference type="Proteomes" id="UP001176940">
    <property type="component" value="Unassembled WGS sequence"/>
</dbReference>
<comment type="subcellular location">
    <subcellularLocation>
        <location evidence="1">Cell membrane</location>
        <topology evidence="1">Single-pass type II membrane protein</topology>
    </subcellularLocation>
</comment>
<evidence type="ECO:0000256" key="2">
    <source>
        <dbReference type="ARBA" id="ARBA00022734"/>
    </source>
</evidence>
<dbReference type="PANTHER" id="PTHR45710">
    <property type="entry name" value="C-TYPE LECTIN DOMAIN-CONTAINING PROTEIN 180"/>
    <property type="match status" value="1"/>
</dbReference>
<feature type="region of interest" description="Disordered" evidence="3">
    <location>
        <begin position="1"/>
        <end position="70"/>
    </location>
</feature>
<dbReference type="Pfam" id="PF00059">
    <property type="entry name" value="Lectin_C"/>
    <property type="match status" value="1"/>
</dbReference>
<keyword evidence="4" id="KW-0812">Transmembrane</keyword>
<dbReference type="InterPro" id="IPR016186">
    <property type="entry name" value="C-type_lectin-like/link_sf"/>
</dbReference>